<dbReference type="SUPFAM" id="SSF56601">
    <property type="entry name" value="beta-lactamase/transpeptidase-like"/>
    <property type="match status" value="1"/>
</dbReference>
<keyword evidence="2" id="KW-0808">Transferase</keyword>
<dbReference type="EMBL" id="LDTC01000324">
    <property type="protein sequence ID" value="KTW02744.1"/>
    <property type="molecule type" value="Genomic_DNA"/>
</dbReference>
<keyword evidence="1" id="KW-0328">Glycosyltransferase</keyword>
<dbReference type="PANTHER" id="PTHR32282:SF33">
    <property type="entry name" value="PEPTIDOGLYCAN GLYCOSYLTRANSFERASE"/>
    <property type="match status" value="1"/>
</dbReference>
<sequence length="212" mass="22439">LELTAAYAAVANESYPVAARGLNDVKEKGWYQSLTERKTGFASAVHDGMLDLLSSSIKTGTGRQALLTVDAYGKTGTTQDSRDALFMGFARDLVVGVWVGNDDNTPNPGLSGGGVPARIWRAFMQSALDIPPVPAPVVMEEADPDAISNGMGEEAMPAETDPVGDIIQGLGIDLKTGEDGSISIGPGRRRGERPPPGPDDRRPPDERYDGEE</sequence>
<feature type="compositionally biased region" description="Basic and acidic residues" evidence="3">
    <location>
        <begin position="198"/>
        <end position="212"/>
    </location>
</feature>
<accession>A0A147J2N1</accession>
<protein>
    <submittedName>
        <fullName evidence="4">Penicillin-binding protein</fullName>
    </submittedName>
</protein>
<evidence type="ECO:0000256" key="2">
    <source>
        <dbReference type="ARBA" id="ARBA00022679"/>
    </source>
</evidence>
<evidence type="ECO:0000313" key="4">
    <source>
        <dbReference type="EMBL" id="KTW02744.1"/>
    </source>
</evidence>
<dbReference type="PANTHER" id="PTHR32282">
    <property type="entry name" value="BINDING PROTEIN TRANSPEPTIDASE, PUTATIVE-RELATED"/>
    <property type="match status" value="1"/>
</dbReference>
<reference evidence="4 5" key="1">
    <citation type="journal article" date="2016" name="Front. Microbiol.">
        <title>Genomic Resource of Rice Seed Associated Bacteria.</title>
        <authorList>
            <person name="Midha S."/>
            <person name="Bansal K."/>
            <person name="Sharma S."/>
            <person name="Kumar N."/>
            <person name="Patil P.P."/>
            <person name="Chaudhry V."/>
            <person name="Patil P.B."/>
        </authorList>
    </citation>
    <scope>NUCLEOTIDE SEQUENCE [LARGE SCALE GENOMIC DNA]</scope>
    <source>
        <strain evidence="4 5">NS258</strain>
    </source>
</reference>
<feature type="region of interest" description="Disordered" evidence="3">
    <location>
        <begin position="171"/>
        <end position="212"/>
    </location>
</feature>
<name>A0A147J2N1_9SPHN</name>
<comment type="caution">
    <text evidence="4">The sequence shown here is derived from an EMBL/GenBank/DDBJ whole genome shotgun (WGS) entry which is preliminary data.</text>
</comment>
<dbReference type="InterPro" id="IPR050396">
    <property type="entry name" value="Glycosyltr_51/Transpeptidase"/>
</dbReference>
<dbReference type="Proteomes" id="UP000074410">
    <property type="component" value="Unassembled WGS sequence"/>
</dbReference>
<dbReference type="Gene3D" id="3.40.710.10">
    <property type="entry name" value="DD-peptidase/beta-lactamase superfamily"/>
    <property type="match status" value="1"/>
</dbReference>
<dbReference type="GO" id="GO:0009252">
    <property type="term" value="P:peptidoglycan biosynthetic process"/>
    <property type="evidence" value="ECO:0007669"/>
    <property type="project" value="TreeGrafter"/>
</dbReference>
<dbReference type="PATRIC" id="fig|33051.5.peg.1915"/>
<organism evidence="4 5">
    <name type="scientific">Sphingomonas sanguinis</name>
    <dbReference type="NCBI Taxonomy" id="33051"/>
    <lineage>
        <taxon>Bacteria</taxon>
        <taxon>Pseudomonadati</taxon>
        <taxon>Pseudomonadota</taxon>
        <taxon>Alphaproteobacteria</taxon>
        <taxon>Sphingomonadales</taxon>
        <taxon>Sphingomonadaceae</taxon>
        <taxon>Sphingomonas</taxon>
    </lineage>
</organism>
<dbReference type="AlphaFoldDB" id="A0A147J2N1"/>
<evidence type="ECO:0000313" key="5">
    <source>
        <dbReference type="Proteomes" id="UP000074410"/>
    </source>
</evidence>
<dbReference type="GO" id="GO:0030288">
    <property type="term" value="C:outer membrane-bounded periplasmic space"/>
    <property type="evidence" value="ECO:0007669"/>
    <property type="project" value="TreeGrafter"/>
</dbReference>
<evidence type="ECO:0000256" key="3">
    <source>
        <dbReference type="SAM" id="MobiDB-lite"/>
    </source>
</evidence>
<evidence type="ECO:0000256" key="1">
    <source>
        <dbReference type="ARBA" id="ARBA00022676"/>
    </source>
</evidence>
<gene>
    <name evidence="4" type="ORF">NS258_18410</name>
</gene>
<dbReference type="GO" id="GO:0008955">
    <property type="term" value="F:peptidoglycan glycosyltransferase activity"/>
    <property type="evidence" value="ECO:0007669"/>
    <property type="project" value="TreeGrafter"/>
</dbReference>
<dbReference type="InterPro" id="IPR012338">
    <property type="entry name" value="Beta-lactam/transpept-like"/>
</dbReference>
<proteinExistence type="predicted"/>
<feature type="non-terminal residue" evidence="4">
    <location>
        <position position="1"/>
    </location>
</feature>